<evidence type="ECO:0000313" key="1">
    <source>
        <dbReference type="EMBL" id="QBK91723.1"/>
    </source>
</evidence>
<protein>
    <submittedName>
        <fullName evidence="1">Uncharacterized protein</fullName>
    </submittedName>
</protein>
<gene>
    <name evidence="1" type="ORF">LCPAC304_00490</name>
</gene>
<accession>A0A481Z764</accession>
<reference evidence="1" key="1">
    <citation type="journal article" date="2019" name="MBio">
        <title>Virus Genomes from Deep Sea Sediments Expand the Ocean Megavirome and Support Independent Origins of Viral Gigantism.</title>
        <authorList>
            <person name="Backstrom D."/>
            <person name="Yutin N."/>
            <person name="Jorgensen S.L."/>
            <person name="Dharamshi J."/>
            <person name="Homa F."/>
            <person name="Zaremba-Niedwiedzka K."/>
            <person name="Spang A."/>
            <person name="Wolf Y.I."/>
            <person name="Koonin E.V."/>
            <person name="Ettema T.J."/>
        </authorList>
    </citation>
    <scope>NUCLEOTIDE SEQUENCE</scope>
</reference>
<sequence>MQTAKRQRPLVPHTSEVDVRPFECIVPKGFAFVAPPSVDLPLHIKPDITTEDLIDDLEYASVPNKMFTLLGKMYIHEGNFFRFEKLLNAAEFTNGYEFMTLGLYNYLKEHLTRHRWSSQREWVYLQQKSFKALCITQSTA</sequence>
<proteinExistence type="predicted"/>
<dbReference type="EMBL" id="MK500565">
    <property type="protein sequence ID" value="QBK91723.1"/>
    <property type="molecule type" value="Genomic_DNA"/>
</dbReference>
<name>A0A481Z764_9VIRU</name>
<organism evidence="1">
    <name type="scientific">Pithovirus LCPAC304</name>
    <dbReference type="NCBI Taxonomy" id="2506594"/>
    <lineage>
        <taxon>Viruses</taxon>
        <taxon>Pithoviruses</taxon>
    </lineage>
</organism>